<evidence type="ECO:0000256" key="3">
    <source>
        <dbReference type="ARBA" id="ARBA00012438"/>
    </source>
</evidence>
<organism evidence="23 24">
    <name type="scientific">Aminivibrio pyruvatiphilus</name>
    <dbReference type="NCBI Taxonomy" id="1005740"/>
    <lineage>
        <taxon>Bacteria</taxon>
        <taxon>Thermotogati</taxon>
        <taxon>Synergistota</taxon>
        <taxon>Synergistia</taxon>
        <taxon>Synergistales</taxon>
        <taxon>Aminobacteriaceae</taxon>
        <taxon>Aminivibrio</taxon>
    </lineage>
</organism>
<evidence type="ECO:0000259" key="20">
    <source>
        <dbReference type="PROSITE" id="PS50109"/>
    </source>
</evidence>
<dbReference type="Pfam" id="PF00672">
    <property type="entry name" value="HAMP"/>
    <property type="match status" value="1"/>
</dbReference>
<evidence type="ECO:0000256" key="6">
    <source>
        <dbReference type="ARBA" id="ARBA00022679"/>
    </source>
</evidence>
<dbReference type="PROSITE" id="PS50885">
    <property type="entry name" value="HAMP"/>
    <property type="match status" value="1"/>
</dbReference>
<keyword evidence="17" id="KW-0175">Coiled coil</keyword>
<dbReference type="PRINTS" id="PR00344">
    <property type="entry name" value="BCTRLSENSOR"/>
</dbReference>
<dbReference type="FunFam" id="3.30.565.10:FF:000010">
    <property type="entry name" value="Sensor histidine kinase RcsC"/>
    <property type="match status" value="1"/>
</dbReference>
<dbReference type="GO" id="GO:0005886">
    <property type="term" value="C:plasma membrane"/>
    <property type="evidence" value="ECO:0007669"/>
    <property type="project" value="UniProtKB-SubCell"/>
</dbReference>
<dbReference type="Gene3D" id="3.30.565.10">
    <property type="entry name" value="Histidine kinase-like ATPase, C-terminal domain"/>
    <property type="match status" value="1"/>
</dbReference>
<feature type="region of interest" description="Disordered" evidence="18">
    <location>
        <begin position="1"/>
        <end position="21"/>
    </location>
</feature>
<evidence type="ECO:0000256" key="8">
    <source>
        <dbReference type="ARBA" id="ARBA00022741"/>
    </source>
</evidence>
<feature type="compositionally biased region" description="Polar residues" evidence="18">
    <location>
        <begin position="704"/>
        <end position="713"/>
    </location>
</feature>
<feature type="transmembrane region" description="Helical" evidence="19">
    <location>
        <begin position="29"/>
        <end position="51"/>
    </location>
</feature>
<dbReference type="SUPFAM" id="SSF52172">
    <property type="entry name" value="CheY-like"/>
    <property type="match status" value="1"/>
</dbReference>
<evidence type="ECO:0000256" key="1">
    <source>
        <dbReference type="ARBA" id="ARBA00000085"/>
    </source>
</evidence>
<dbReference type="CDD" id="cd12913">
    <property type="entry name" value="PDC1_MCP_like"/>
    <property type="match status" value="1"/>
</dbReference>
<dbReference type="InterPro" id="IPR003594">
    <property type="entry name" value="HATPase_dom"/>
</dbReference>
<dbReference type="EC" id="2.7.13.3" evidence="3"/>
<keyword evidence="10" id="KW-0067">ATP-binding</keyword>
<dbReference type="CDD" id="cd06225">
    <property type="entry name" value="HAMP"/>
    <property type="match status" value="1"/>
</dbReference>
<dbReference type="OrthoDB" id="1103at2"/>
<dbReference type="PROSITE" id="PS50110">
    <property type="entry name" value="RESPONSE_REGULATORY"/>
    <property type="match status" value="1"/>
</dbReference>
<dbReference type="SMART" id="SM00304">
    <property type="entry name" value="HAMP"/>
    <property type="match status" value="1"/>
</dbReference>
<evidence type="ECO:0000259" key="21">
    <source>
        <dbReference type="PROSITE" id="PS50110"/>
    </source>
</evidence>
<evidence type="ECO:0000313" key="23">
    <source>
        <dbReference type="EMBL" id="TDY55857.1"/>
    </source>
</evidence>
<evidence type="ECO:0000259" key="22">
    <source>
        <dbReference type="PROSITE" id="PS50885"/>
    </source>
</evidence>
<dbReference type="SMART" id="SM00448">
    <property type="entry name" value="REC"/>
    <property type="match status" value="1"/>
</dbReference>
<dbReference type="Pfam" id="PF00072">
    <property type="entry name" value="Response_reg"/>
    <property type="match status" value="1"/>
</dbReference>
<protein>
    <recommendedName>
        <fullName evidence="15">Sensory/regulatory protein RpfC</fullName>
        <ecNumber evidence="3">2.7.13.3</ecNumber>
    </recommendedName>
</protein>
<feature type="transmembrane region" description="Helical" evidence="19">
    <location>
        <begin position="366"/>
        <end position="384"/>
    </location>
</feature>
<accession>A0A4R8M5N1</accession>
<dbReference type="SUPFAM" id="SSF55874">
    <property type="entry name" value="ATPase domain of HSP90 chaperone/DNA topoisomerase II/histidine kinase"/>
    <property type="match status" value="1"/>
</dbReference>
<dbReference type="InterPro" id="IPR011006">
    <property type="entry name" value="CheY-like_superfamily"/>
</dbReference>
<evidence type="ECO:0000256" key="15">
    <source>
        <dbReference type="ARBA" id="ARBA00068150"/>
    </source>
</evidence>
<dbReference type="CDD" id="cd16922">
    <property type="entry name" value="HATPase_EvgS-ArcB-TorS-like"/>
    <property type="match status" value="1"/>
</dbReference>
<evidence type="ECO:0000256" key="14">
    <source>
        <dbReference type="ARBA" id="ARBA00064003"/>
    </source>
</evidence>
<dbReference type="InterPro" id="IPR029151">
    <property type="entry name" value="Sensor-like_sf"/>
</dbReference>
<evidence type="ECO:0000256" key="2">
    <source>
        <dbReference type="ARBA" id="ARBA00004651"/>
    </source>
</evidence>
<dbReference type="Gene3D" id="3.30.450.20">
    <property type="entry name" value="PAS domain"/>
    <property type="match status" value="2"/>
</dbReference>
<feature type="domain" description="HAMP" evidence="22">
    <location>
        <begin position="385"/>
        <end position="438"/>
    </location>
</feature>
<feature type="modified residue" description="4-aspartylphosphate" evidence="16">
    <location>
        <position position="783"/>
    </location>
</feature>
<dbReference type="Gene3D" id="6.10.340.10">
    <property type="match status" value="1"/>
</dbReference>
<dbReference type="SMART" id="SM00387">
    <property type="entry name" value="HATPase_c"/>
    <property type="match status" value="1"/>
</dbReference>
<dbReference type="RefSeq" id="WP_133958907.1">
    <property type="nucleotide sequence ID" value="NZ_SORI01000022.1"/>
</dbReference>
<dbReference type="PANTHER" id="PTHR45339">
    <property type="entry name" value="HYBRID SIGNAL TRANSDUCTION HISTIDINE KINASE J"/>
    <property type="match status" value="1"/>
</dbReference>
<dbReference type="InterPro" id="IPR036097">
    <property type="entry name" value="HisK_dim/P_sf"/>
</dbReference>
<evidence type="ECO:0000256" key="7">
    <source>
        <dbReference type="ARBA" id="ARBA00022692"/>
    </source>
</evidence>
<dbReference type="SUPFAM" id="SSF103190">
    <property type="entry name" value="Sensory domain-like"/>
    <property type="match status" value="1"/>
</dbReference>
<dbReference type="PROSITE" id="PS50109">
    <property type="entry name" value="HIS_KIN"/>
    <property type="match status" value="1"/>
</dbReference>
<dbReference type="InterPro" id="IPR004358">
    <property type="entry name" value="Sig_transdc_His_kin-like_C"/>
</dbReference>
<dbReference type="Pfam" id="PF00512">
    <property type="entry name" value="HisKA"/>
    <property type="match status" value="1"/>
</dbReference>
<gene>
    <name evidence="23" type="ORF">C8D99_12224</name>
</gene>
<evidence type="ECO:0000256" key="9">
    <source>
        <dbReference type="ARBA" id="ARBA00022777"/>
    </source>
</evidence>
<evidence type="ECO:0000256" key="19">
    <source>
        <dbReference type="SAM" id="Phobius"/>
    </source>
</evidence>
<evidence type="ECO:0000256" key="10">
    <source>
        <dbReference type="ARBA" id="ARBA00022840"/>
    </source>
</evidence>
<evidence type="ECO:0000256" key="18">
    <source>
        <dbReference type="SAM" id="MobiDB-lite"/>
    </source>
</evidence>
<evidence type="ECO:0000256" key="12">
    <source>
        <dbReference type="ARBA" id="ARBA00023012"/>
    </source>
</evidence>
<evidence type="ECO:0000256" key="13">
    <source>
        <dbReference type="ARBA" id="ARBA00023136"/>
    </source>
</evidence>
<keyword evidence="5 16" id="KW-0597">Phosphoprotein</keyword>
<evidence type="ECO:0000256" key="5">
    <source>
        <dbReference type="ARBA" id="ARBA00022553"/>
    </source>
</evidence>
<dbReference type="GO" id="GO:0000155">
    <property type="term" value="F:phosphorelay sensor kinase activity"/>
    <property type="evidence" value="ECO:0007669"/>
    <property type="project" value="InterPro"/>
</dbReference>
<evidence type="ECO:0000313" key="24">
    <source>
        <dbReference type="Proteomes" id="UP000295066"/>
    </source>
</evidence>
<dbReference type="Gene3D" id="3.40.50.2300">
    <property type="match status" value="1"/>
</dbReference>
<feature type="region of interest" description="Disordered" evidence="18">
    <location>
        <begin position="700"/>
        <end position="722"/>
    </location>
</feature>
<sequence length="855" mass="93241">MTKDSRNSGSPPPAGRKGERRTPSLSLKAVLVLSFLAVTILGTGLAGFLSYRNTRESLSGMASMLCRDMAVRVREHVLSFLAAPEIINRMNSRALAEGIFDPRDMKSLQSFFRQQLDAFPTVSSIYFGNPRGGVVNSGREGPGEPPYVIETEDFAAGTFRKYAVDRDGNKTRLLSELPGFDGRTRAWYTAAEKKGKPSWSSPYVLFTGHDVAVTASRPVYDPAGTLLGVAAVDVFLSRITAFLSSLETGIPGKAFILDGEGFLVASSSGERPFTADSKEGVRRIRGTESSSEYVRLSSREVEAWRRGEKLFPSGVPLETEIQSEEDPFYIHASRLSEGEAFDWIVVVAIPESAFLGGIRRNFRDSGVLAAGAFLFAVLLGVLISRKIASPIGGLNEAARALALGETPVDVSGDCGIREVRELAFSFRKMADRLRETIRGLEEEVERREKSEEELRKAKNAAEEGSRAKSTFIANMSHEIRTPMNGVIGFTDLLGDTPLNEEQKGYLENVKVSAAGLMDVISGILDISRIEAGTFSLEEEETDLRLLLRETLVMVRHEAEMKGLDVTLSLPDNLPAAVMIDPVRIRQVLLNLLGNGVKFTEKGEVKLSVSFRPGQSGKCLFTFSVSDTGPGIPSYDLKRIFEPFYQSDGANTRKFGGLGLGLAISDGILKQMDSFLSVESSPGRGSRFFFTIAASCRNMSEEQTDSGMTGTHPLQESRESRPGTEAAGFAGKVILLAEDVKMNRKLLRILLSRLAPEAEILEASDGREAVRLFRERHPGLVFMDIHMPGMSGCEAAAAIRGMEGASGTGPFIVALTADISREAEEECLRSGMNAFLTKPVEREDVRSILERFLSGE</sequence>
<keyword evidence="9 23" id="KW-0418">Kinase</keyword>
<comment type="subcellular location">
    <subcellularLocation>
        <location evidence="2">Cell membrane</location>
        <topology evidence="2">Multi-pass membrane protein</topology>
    </subcellularLocation>
</comment>
<evidence type="ECO:0000256" key="16">
    <source>
        <dbReference type="PROSITE-ProRule" id="PRU00169"/>
    </source>
</evidence>
<dbReference type="Proteomes" id="UP000295066">
    <property type="component" value="Unassembled WGS sequence"/>
</dbReference>
<dbReference type="SUPFAM" id="SSF158472">
    <property type="entry name" value="HAMP domain-like"/>
    <property type="match status" value="1"/>
</dbReference>
<dbReference type="Pfam" id="PF02743">
    <property type="entry name" value="dCache_1"/>
    <property type="match status" value="1"/>
</dbReference>
<keyword evidence="11 19" id="KW-1133">Transmembrane helix</keyword>
<dbReference type="Pfam" id="PF02518">
    <property type="entry name" value="HATPase_c"/>
    <property type="match status" value="1"/>
</dbReference>
<keyword evidence="6" id="KW-0808">Transferase</keyword>
<dbReference type="InterPro" id="IPR003660">
    <property type="entry name" value="HAMP_dom"/>
</dbReference>
<feature type="domain" description="Response regulatory" evidence="21">
    <location>
        <begin position="732"/>
        <end position="852"/>
    </location>
</feature>
<comment type="subunit">
    <text evidence="14">At low DSF concentrations, interacts with RpfF.</text>
</comment>
<evidence type="ECO:0000256" key="11">
    <source>
        <dbReference type="ARBA" id="ARBA00022989"/>
    </source>
</evidence>
<evidence type="ECO:0000256" key="17">
    <source>
        <dbReference type="SAM" id="Coils"/>
    </source>
</evidence>
<reference evidence="23 24" key="1">
    <citation type="submission" date="2019-03" db="EMBL/GenBank/DDBJ databases">
        <title>Genomic Encyclopedia of Type Strains, Phase IV (KMG-IV): sequencing the most valuable type-strain genomes for metagenomic binning, comparative biology and taxonomic classification.</title>
        <authorList>
            <person name="Goeker M."/>
        </authorList>
    </citation>
    <scope>NUCLEOTIDE SEQUENCE [LARGE SCALE GENOMIC DNA]</scope>
    <source>
        <strain evidence="23 24">DSM 25964</strain>
    </source>
</reference>
<keyword evidence="24" id="KW-1185">Reference proteome</keyword>
<dbReference type="InterPro" id="IPR033479">
    <property type="entry name" value="dCache_1"/>
</dbReference>
<dbReference type="InterPro" id="IPR005467">
    <property type="entry name" value="His_kinase_dom"/>
</dbReference>
<dbReference type="InterPro" id="IPR036890">
    <property type="entry name" value="HATPase_C_sf"/>
</dbReference>
<comment type="caution">
    <text evidence="23">The sequence shown here is derived from an EMBL/GenBank/DDBJ whole genome shotgun (WGS) entry which is preliminary data.</text>
</comment>
<dbReference type="SUPFAM" id="SSF47384">
    <property type="entry name" value="Homodimeric domain of signal transducing histidine kinase"/>
    <property type="match status" value="1"/>
</dbReference>
<keyword evidence="7 19" id="KW-0812">Transmembrane</keyword>
<dbReference type="EMBL" id="SORI01000022">
    <property type="protein sequence ID" value="TDY55857.1"/>
    <property type="molecule type" value="Genomic_DNA"/>
</dbReference>
<dbReference type="CDD" id="cd17546">
    <property type="entry name" value="REC_hyHK_CKI1_RcsC-like"/>
    <property type="match status" value="1"/>
</dbReference>
<comment type="catalytic activity">
    <reaction evidence="1">
        <text>ATP + protein L-histidine = ADP + protein N-phospho-L-histidine.</text>
        <dbReference type="EC" id="2.7.13.3"/>
    </reaction>
</comment>
<keyword evidence="8" id="KW-0547">Nucleotide-binding</keyword>
<evidence type="ECO:0000256" key="4">
    <source>
        <dbReference type="ARBA" id="ARBA00022475"/>
    </source>
</evidence>
<keyword evidence="12" id="KW-0902">Two-component regulatory system</keyword>
<dbReference type="InterPro" id="IPR001789">
    <property type="entry name" value="Sig_transdc_resp-reg_receiver"/>
</dbReference>
<keyword evidence="13 19" id="KW-0472">Membrane</keyword>
<dbReference type="SMART" id="SM00388">
    <property type="entry name" value="HisKA"/>
    <property type="match status" value="1"/>
</dbReference>
<keyword evidence="4" id="KW-1003">Cell membrane</keyword>
<feature type="coiled-coil region" evidence="17">
    <location>
        <begin position="430"/>
        <end position="467"/>
    </location>
</feature>
<dbReference type="PANTHER" id="PTHR45339:SF1">
    <property type="entry name" value="HYBRID SIGNAL TRANSDUCTION HISTIDINE KINASE J"/>
    <property type="match status" value="1"/>
</dbReference>
<dbReference type="AlphaFoldDB" id="A0A4R8M5N1"/>
<proteinExistence type="predicted"/>
<dbReference type="GO" id="GO:0005524">
    <property type="term" value="F:ATP binding"/>
    <property type="evidence" value="ECO:0007669"/>
    <property type="project" value="UniProtKB-KW"/>
</dbReference>
<feature type="domain" description="Histidine kinase" evidence="20">
    <location>
        <begin position="474"/>
        <end position="695"/>
    </location>
</feature>
<name>A0A4R8M5N1_9BACT</name>
<dbReference type="CDD" id="cd00082">
    <property type="entry name" value="HisKA"/>
    <property type="match status" value="1"/>
</dbReference>
<dbReference type="Gene3D" id="1.10.287.130">
    <property type="match status" value="1"/>
</dbReference>
<dbReference type="FunFam" id="1.10.287.130:FF:000002">
    <property type="entry name" value="Two-component osmosensing histidine kinase"/>
    <property type="match status" value="1"/>
</dbReference>
<dbReference type="InterPro" id="IPR003661">
    <property type="entry name" value="HisK_dim/P_dom"/>
</dbReference>